<evidence type="ECO:0000256" key="5">
    <source>
        <dbReference type="ARBA" id="ARBA00023004"/>
    </source>
</evidence>
<dbReference type="KEGG" id="mfy:HH212_06610"/>
<dbReference type="InterPro" id="IPR002327">
    <property type="entry name" value="Cyt_c_1A/1B"/>
</dbReference>
<keyword evidence="5 6" id="KW-0408">Iron</keyword>
<dbReference type="PRINTS" id="PR00604">
    <property type="entry name" value="CYTCHRMECIAB"/>
</dbReference>
<dbReference type="SUPFAM" id="SSF50952">
    <property type="entry name" value="Soluble quinoprotein glucose dehydrogenase"/>
    <property type="match status" value="1"/>
</dbReference>
<dbReference type="GO" id="GO:0009055">
    <property type="term" value="F:electron transfer activity"/>
    <property type="evidence" value="ECO:0007669"/>
    <property type="project" value="InterPro"/>
</dbReference>
<dbReference type="RefSeq" id="WP_169434689.1">
    <property type="nucleotide sequence ID" value="NZ_CP051685.1"/>
</dbReference>
<dbReference type="EMBL" id="CP051685">
    <property type="protein sequence ID" value="QJD99738.1"/>
    <property type="molecule type" value="Genomic_DNA"/>
</dbReference>
<dbReference type="GO" id="GO:0020037">
    <property type="term" value="F:heme binding"/>
    <property type="evidence" value="ECO:0007669"/>
    <property type="project" value="InterPro"/>
</dbReference>
<evidence type="ECO:0000256" key="2">
    <source>
        <dbReference type="ARBA" id="ARBA00022617"/>
    </source>
</evidence>
<feature type="signal peptide" evidence="7">
    <location>
        <begin position="1"/>
        <end position="26"/>
    </location>
</feature>
<reference evidence="9 10" key="1">
    <citation type="submission" date="2020-04" db="EMBL/GenBank/DDBJ databases">
        <title>Genome sequencing of novel species.</title>
        <authorList>
            <person name="Heo J."/>
            <person name="Kim S.-J."/>
            <person name="Kim J.-S."/>
            <person name="Hong S.-B."/>
            <person name="Kwon S.-W."/>
        </authorList>
    </citation>
    <scope>NUCLEOTIDE SEQUENCE [LARGE SCALE GENOMIC DNA]</scope>
    <source>
        <strain evidence="9 10">GN2-R2</strain>
    </source>
</reference>
<feature type="domain" description="Cytochrome c" evidence="8">
    <location>
        <begin position="26"/>
        <end position="129"/>
    </location>
</feature>
<keyword evidence="4" id="KW-0249">Electron transport</keyword>
<evidence type="ECO:0000259" key="8">
    <source>
        <dbReference type="PROSITE" id="PS51007"/>
    </source>
</evidence>
<organism evidence="9 10">
    <name type="scientific">Massilia forsythiae</name>
    <dbReference type="NCBI Taxonomy" id="2728020"/>
    <lineage>
        <taxon>Bacteria</taxon>
        <taxon>Pseudomonadati</taxon>
        <taxon>Pseudomonadota</taxon>
        <taxon>Betaproteobacteria</taxon>
        <taxon>Burkholderiales</taxon>
        <taxon>Oxalobacteraceae</taxon>
        <taxon>Telluria group</taxon>
        <taxon>Massilia</taxon>
    </lineage>
</organism>
<keyword evidence="3 6" id="KW-0479">Metal-binding</keyword>
<dbReference type="Proteomes" id="UP000502415">
    <property type="component" value="Chromosome"/>
</dbReference>
<feature type="chain" id="PRO_5031275208" evidence="7">
    <location>
        <begin position="27"/>
        <end position="570"/>
    </location>
</feature>
<dbReference type="PROSITE" id="PS51007">
    <property type="entry name" value="CYTC"/>
    <property type="match status" value="1"/>
</dbReference>
<keyword evidence="10" id="KW-1185">Reference proteome</keyword>
<evidence type="ECO:0000256" key="7">
    <source>
        <dbReference type="SAM" id="SignalP"/>
    </source>
</evidence>
<dbReference type="InterPro" id="IPR009056">
    <property type="entry name" value="Cyt_c-like_dom"/>
</dbReference>
<dbReference type="PANTHER" id="PTHR19328">
    <property type="entry name" value="HEDGEHOG-INTERACTING PROTEIN"/>
    <property type="match status" value="1"/>
</dbReference>
<dbReference type="Pfam" id="PF00034">
    <property type="entry name" value="Cytochrom_C"/>
    <property type="match status" value="1"/>
</dbReference>
<keyword evidence="7" id="KW-0732">Signal</keyword>
<dbReference type="PANTHER" id="PTHR19328:SF53">
    <property type="entry name" value="MEMBRANE PROTEIN"/>
    <property type="match status" value="1"/>
</dbReference>
<proteinExistence type="predicted"/>
<accession>A0A7Z2ZRZ1</accession>
<dbReference type="SUPFAM" id="SSF46626">
    <property type="entry name" value="Cytochrome c"/>
    <property type="match status" value="1"/>
</dbReference>
<dbReference type="Gene3D" id="2.120.10.30">
    <property type="entry name" value="TolB, C-terminal domain"/>
    <property type="match status" value="1"/>
</dbReference>
<dbReference type="GO" id="GO:0046872">
    <property type="term" value="F:metal ion binding"/>
    <property type="evidence" value="ECO:0007669"/>
    <property type="project" value="UniProtKB-KW"/>
</dbReference>
<dbReference type="Gene3D" id="1.10.760.10">
    <property type="entry name" value="Cytochrome c-like domain"/>
    <property type="match status" value="1"/>
</dbReference>
<name>A0A7Z2ZRZ1_9BURK</name>
<evidence type="ECO:0000256" key="4">
    <source>
        <dbReference type="ARBA" id="ARBA00022982"/>
    </source>
</evidence>
<evidence type="ECO:0000256" key="1">
    <source>
        <dbReference type="ARBA" id="ARBA00022448"/>
    </source>
</evidence>
<evidence type="ECO:0000256" key="3">
    <source>
        <dbReference type="ARBA" id="ARBA00022723"/>
    </source>
</evidence>
<protein>
    <submittedName>
        <fullName evidence="9">C-type cytochrome</fullName>
    </submittedName>
</protein>
<sequence length="570" mass="59677">MHNKIIAAQLAACGWLALAANVPAHAAPVDGQAYFAQNCASCHTVDAGMGSRAGPGLYNVVGRRAGSLAGYNYTDALAKAGAAGKTWTREQLDVFLRDPNKDVPGTAMPIGIADAAPRAAVIDYLAAQSGKGAAPAKSAAAGATAGNGARSGAWTDDKPGDLHRITVDDLLQPYASDSAGNGPKVARRPDGALPAVPRGFKVSVFAGDTGKARLALRAPNGDIILSEAASGEVRILRPSQDGSKAASTSVFASGLSRPYGLALWPSGANPKYLYVANVNSVVRIPYGVGDLKAQGAPETIVEKIADTGGGHVTRTLAFSKDDKTLFLSVGSATNVAAGIGPKPPQPLAQWEARHGLGAAWGEETSRAAVLAFDPDGKNRRPFANGLRNCVGMLVHPGTGDLFCNVNERDELGDNLPPDYVTRVKQGGFYGWPWYYLGAHEDPRLKGIRPDLRDKVTVPDTLIQAHSAPLGMTVYQAPAGAKNAFPKEYEGDIFVALHGSWNRGIRTGYKVVRVTMKNGVPTGQYQDFMTGMVLSDRDVWGRPAAVTVAADGALLVVDDAGGVVWRIAPDR</sequence>
<gene>
    <name evidence="9" type="ORF">HH212_06610</name>
</gene>
<evidence type="ECO:0000313" key="10">
    <source>
        <dbReference type="Proteomes" id="UP000502415"/>
    </source>
</evidence>
<keyword evidence="2 6" id="KW-0349">Heme</keyword>
<dbReference type="InterPro" id="IPR054539">
    <property type="entry name" value="Beta-prop_PDH"/>
</dbReference>
<keyword evidence="1" id="KW-0813">Transport</keyword>
<dbReference type="Pfam" id="PF22807">
    <property type="entry name" value="TrAA12"/>
    <property type="match status" value="2"/>
</dbReference>
<evidence type="ECO:0000256" key="6">
    <source>
        <dbReference type="PROSITE-ProRule" id="PRU00433"/>
    </source>
</evidence>
<dbReference type="InterPro" id="IPR036909">
    <property type="entry name" value="Cyt_c-like_dom_sf"/>
</dbReference>
<dbReference type="InterPro" id="IPR011041">
    <property type="entry name" value="Quinoprot_gluc/sorb_DH_b-prop"/>
</dbReference>
<dbReference type="AlphaFoldDB" id="A0A7Z2ZRZ1"/>
<evidence type="ECO:0000313" key="9">
    <source>
        <dbReference type="EMBL" id="QJD99738.1"/>
    </source>
</evidence>
<dbReference type="InterPro" id="IPR011042">
    <property type="entry name" value="6-blade_b-propeller_TolB-like"/>
</dbReference>